<protein>
    <submittedName>
        <fullName evidence="2">Uncharacterized protein</fullName>
    </submittedName>
</protein>
<feature type="signal peptide" evidence="1">
    <location>
        <begin position="1"/>
        <end position="19"/>
    </location>
</feature>
<keyword evidence="1" id="KW-0732">Signal</keyword>
<feature type="chain" id="PRO_5043688221" evidence="1">
    <location>
        <begin position="20"/>
        <end position="211"/>
    </location>
</feature>
<proteinExistence type="predicted"/>
<name>A0AAW1Y4X9_RUBAR</name>
<evidence type="ECO:0000313" key="2">
    <source>
        <dbReference type="EMBL" id="KAK9943244.1"/>
    </source>
</evidence>
<dbReference type="EMBL" id="JBEDUW010000002">
    <property type="protein sequence ID" value="KAK9943244.1"/>
    <property type="molecule type" value="Genomic_DNA"/>
</dbReference>
<gene>
    <name evidence="2" type="ORF">M0R45_008858</name>
</gene>
<dbReference type="Proteomes" id="UP001457282">
    <property type="component" value="Unassembled WGS sequence"/>
</dbReference>
<keyword evidence="3" id="KW-1185">Reference proteome</keyword>
<evidence type="ECO:0000313" key="3">
    <source>
        <dbReference type="Proteomes" id="UP001457282"/>
    </source>
</evidence>
<reference evidence="2 3" key="1">
    <citation type="journal article" date="2023" name="G3 (Bethesda)">
        <title>A chromosome-length genome assembly and annotation of blackberry (Rubus argutus, cv. 'Hillquist').</title>
        <authorList>
            <person name="Bruna T."/>
            <person name="Aryal R."/>
            <person name="Dudchenko O."/>
            <person name="Sargent D.J."/>
            <person name="Mead D."/>
            <person name="Buti M."/>
            <person name="Cavallini A."/>
            <person name="Hytonen T."/>
            <person name="Andres J."/>
            <person name="Pham M."/>
            <person name="Weisz D."/>
            <person name="Mascagni F."/>
            <person name="Usai G."/>
            <person name="Natali L."/>
            <person name="Bassil N."/>
            <person name="Fernandez G.E."/>
            <person name="Lomsadze A."/>
            <person name="Armour M."/>
            <person name="Olukolu B."/>
            <person name="Poorten T."/>
            <person name="Britton C."/>
            <person name="Davik J."/>
            <person name="Ashrafi H."/>
            <person name="Aiden E.L."/>
            <person name="Borodovsky M."/>
            <person name="Worthington M."/>
        </authorList>
    </citation>
    <scope>NUCLEOTIDE SEQUENCE [LARGE SCALE GENOMIC DNA]</scope>
    <source>
        <strain evidence="2">PI 553951</strain>
    </source>
</reference>
<comment type="caution">
    <text evidence="2">The sequence shown here is derived from an EMBL/GenBank/DDBJ whole genome shotgun (WGS) entry which is preliminary data.</text>
</comment>
<sequence>MPSCCRQASLCLALNSIWAQSRLTAAFLSHHPHIYPSPGCPEILSRRRCSTCPCVLCLSHAQSAIQSAPTSSSTVATITLSPRSHMNHHSHVAHDVAIASIGFLLCPPAATPSSPRPSFSRCSLLRWTRAHPSLDAAIPVLSHLLTSHSSLPATTPAPPCHLRRAIVSSISQSTTASLPRIFSSHASLDVQKLKRRRNIYGLLKTNEVKKE</sequence>
<evidence type="ECO:0000256" key="1">
    <source>
        <dbReference type="SAM" id="SignalP"/>
    </source>
</evidence>
<accession>A0AAW1Y4X9</accession>
<organism evidence="2 3">
    <name type="scientific">Rubus argutus</name>
    <name type="common">Southern blackberry</name>
    <dbReference type="NCBI Taxonomy" id="59490"/>
    <lineage>
        <taxon>Eukaryota</taxon>
        <taxon>Viridiplantae</taxon>
        <taxon>Streptophyta</taxon>
        <taxon>Embryophyta</taxon>
        <taxon>Tracheophyta</taxon>
        <taxon>Spermatophyta</taxon>
        <taxon>Magnoliopsida</taxon>
        <taxon>eudicotyledons</taxon>
        <taxon>Gunneridae</taxon>
        <taxon>Pentapetalae</taxon>
        <taxon>rosids</taxon>
        <taxon>fabids</taxon>
        <taxon>Rosales</taxon>
        <taxon>Rosaceae</taxon>
        <taxon>Rosoideae</taxon>
        <taxon>Rosoideae incertae sedis</taxon>
        <taxon>Rubus</taxon>
    </lineage>
</organism>
<dbReference type="AlphaFoldDB" id="A0AAW1Y4X9"/>